<organism evidence="1 2">
    <name type="scientific">Rhabditophanes sp. KR3021</name>
    <dbReference type="NCBI Taxonomy" id="114890"/>
    <lineage>
        <taxon>Eukaryota</taxon>
        <taxon>Metazoa</taxon>
        <taxon>Ecdysozoa</taxon>
        <taxon>Nematoda</taxon>
        <taxon>Chromadorea</taxon>
        <taxon>Rhabditida</taxon>
        <taxon>Tylenchina</taxon>
        <taxon>Panagrolaimomorpha</taxon>
        <taxon>Strongyloidoidea</taxon>
        <taxon>Alloionematidae</taxon>
        <taxon>Rhabditophanes</taxon>
    </lineage>
</organism>
<proteinExistence type="predicted"/>
<accession>A0AC35TRE1</accession>
<reference evidence="2" key="1">
    <citation type="submission" date="2016-11" db="UniProtKB">
        <authorList>
            <consortium name="WormBaseParasite"/>
        </authorList>
    </citation>
    <scope>IDENTIFICATION</scope>
    <source>
        <strain evidence="2">KR3021</strain>
    </source>
</reference>
<evidence type="ECO:0000313" key="1">
    <source>
        <dbReference type="Proteomes" id="UP000095286"/>
    </source>
</evidence>
<name>A0AC35TRE1_9BILA</name>
<sequence length="219" mass="25014">MKVWIILCLVAVYCNCNQEGETSVTEADRYYKVEGTIILPADALSRSTWQSDVRIQVNYGETLGFVKKDGTFTIHNLLPGSHLIQVFHVDYDFEAVRVDITSKGKMRYRRNNSLKPSDVQLVPAPLRMMPRAPIVYFKPKEGWRITDALMNPMVLMLLVPMALMYIMPKMVSNDPELKKEMESMQMPKMDVPDVSEMLSSWLGGAPPKKEKKAIQGRKK</sequence>
<dbReference type="WBParaSite" id="RSKR_0000343600.1">
    <property type="protein sequence ID" value="RSKR_0000343600.1"/>
    <property type="gene ID" value="RSKR_0000343600"/>
</dbReference>
<dbReference type="Proteomes" id="UP000095286">
    <property type="component" value="Unplaced"/>
</dbReference>
<evidence type="ECO:0000313" key="2">
    <source>
        <dbReference type="WBParaSite" id="RSKR_0000343600.1"/>
    </source>
</evidence>
<protein>
    <submittedName>
        <fullName evidence="2">DUF2012 domain-containing protein</fullName>
    </submittedName>
</protein>